<dbReference type="Pfam" id="PF00043">
    <property type="entry name" value="GST_C"/>
    <property type="match status" value="1"/>
</dbReference>
<proteinExistence type="predicted"/>
<dbReference type="CDD" id="cd03177">
    <property type="entry name" value="GST_C_Delta_Epsilon"/>
    <property type="match status" value="1"/>
</dbReference>
<dbReference type="InterPro" id="IPR040079">
    <property type="entry name" value="Glutathione_S-Trfase"/>
</dbReference>
<organism evidence="4 5">
    <name type="scientific">Cryptolaemus montrouzieri</name>
    <dbReference type="NCBI Taxonomy" id="559131"/>
    <lineage>
        <taxon>Eukaryota</taxon>
        <taxon>Metazoa</taxon>
        <taxon>Ecdysozoa</taxon>
        <taxon>Arthropoda</taxon>
        <taxon>Hexapoda</taxon>
        <taxon>Insecta</taxon>
        <taxon>Pterygota</taxon>
        <taxon>Neoptera</taxon>
        <taxon>Endopterygota</taxon>
        <taxon>Coleoptera</taxon>
        <taxon>Polyphaga</taxon>
        <taxon>Cucujiformia</taxon>
        <taxon>Coccinelloidea</taxon>
        <taxon>Coccinellidae</taxon>
        <taxon>Scymninae</taxon>
        <taxon>Scymnini</taxon>
        <taxon>Cryptolaemus</taxon>
    </lineage>
</organism>
<dbReference type="InterPro" id="IPR004045">
    <property type="entry name" value="Glutathione_S-Trfase_N"/>
</dbReference>
<dbReference type="InterPro" id="IPR004046">
    <property type="entry name" value="GST_C"/>
</dbReference>
<dbReference type="InterPro" id="IPR036249">
    <property type="entry name" value="Thioredoxin-like_sf"/>
</dbReference>
<feature type="domain" description="GST C-terminal" evidence="3">
    <location>
        <begin position="88"/>
        <end position="210"/>
    </location>
</feature>
<evidence type="ECO:0008006" key="6">
    <source>
        <dbReference type="Google" id="ProtNLM"/>
    </source>
</evidence>
<protein>
    <recommendedName>
        <fullName evidence="6">Glutathione transferase</fullName>
    </recommendedName>
</protein>
<dbReference type="Pfam" id="PF13417">
    <property type="entry name" value="GST_N_3"/>
    <property type="match status" value="1"/>
</dbReference>
<evidence type="ECO:0000313" key="5">
    <source>
        <dbReference type="Proteomes" id="UP001516400"/>
    </source>
</evidence>
<dbReference type="FunFam" id="3.40.30.10:FF:000034">
    <property type="entry name" value="glutathione S-transferase 1"/>
    <property type="match status" value="1"/>
</dbReference>
<dbReference type="PROSITE" id="PS50405">
    <property type="entry name" value="GST_CTER"/>
    <property type="match status" value="1"/>
</dbReference>
<dbReference type="SFLD" id="SFLDS00019">
    <property type="entry name" value="Glutathione_Transferase_(cytos"/>
    <property type="match status" value="1"/>
</dbReference>
<dbReference type="InterPro" id="IPR036282">
    <property type="entry name" value="Glutathione-S-Trfase_C_sf"/>
</dbReference>
<dbReference type="PANTHER" id="PTHR43969">
    <property type="entry name" value="GLUTATHIONE S TRANSFERASE D10, ISOFORM A-RELATED"/>
    <property type="match status" value="1"/>
</dbReference>
<comment type="caution">
    <text evidence="4">The sequence shown here is derived from an EMBL/GenBank/DDBJ whole genome shotgun (WGS) entry which is preliminary data.</text>
</comment>
<evidence type="ECO:0000313" key="4">
    <source>
        <dbReference type="EMBL" id="KAL3283063.1"/>
    </source>
</evidence>
<evidence type="ECO:0000259" key="2">
    <source>
        <dbReference type="PROSITE" id="PS50404"/>
    </source>
</evidence>
<accession>A0ABD2NWG2</accession>
<dbReference type="SFLD" id="SFLDG01153">
    <property type="entry name" value="Main.4:_Theta-like"/>
    <property type="match status" value="1"/>
</dbReference>
<dbReference type="SUPFAM" id="SSF52833">
    <property type="entry name" value="Thioredoxin-like"/>
    <property type="match status" value="1"/>
</dbReference>
<name>A0ABD2NWG2_9CUCU</name>
<dbReference type="InterPro" id="IPR010987">
    <property type="entry name" value="Glutathione-S-Trfase_C-like"/>
</dbReference>
<dbReference type="SFLD" id="SFLDG00358">
    <property type="entry name" value="Main_(cytGST)"/>
    <property type="match status" value="1"/>
</dbReference>
<dbReference type="PROSITE" id="PS50404">
    <property type="entry name" value="GST_NTER"/>
    <property type="match status" value="1"/>
</dbReference>
<keyword evidence="5" id="KW-1185">Reference proteome</keyword>
<dbReference type="Proteomes" id="UP001516400">
    <property type="component" value="Unassembled WGS sequence"/>
</dbReference>
<dbReference type="AlphaFoldDB" id="A0ABD2NWG2"/>
<dbReference type="Gene3D" id="1.20.1050.10">
    <property type="match status" value="1"/>
</dbReference>
<dbReference type="Gene3D" id="3.40.30.10">
    <property type="entry name" value="Glutaredoxin"/>
    <property type="match status" value="1"/>
</dbReference>
<comment type="subunit">
    <text evidence="1">Homodimer.</text>
</comment>
<dbReference type="SUPFAM" id="SSF47616">
    <property type="entry name" value="GST C-terminal domain-like"/>
    <property type="match status" value="1"/>
</dbReference>
<dbReference type="EMBL" id="JABFTP020000144">
    <property type="protein sequence ID" value="KAL3283063.1"/>
    <property type="molecule type" value="Genomic_DNA"/>
</dbReference>
<sequence>MSLKLYVIPASPPCRAVMMLAKEVGLELDIQEVEKSQLRTPEMLELNPEHTVPILVDGDFILWESHAIMPYLVGKYKADYSNLYPKDDLEKSAIITQRLHFESGILFERCKTAITPLFQGIGDICDDDRDKIIEAFGFMEKYLENSAWMAGDEMTVADLSILATMASIELVIPVEEDRFPKLFDWLKCGKDLDYFEECNSKGLDELKSLIEAASA</sequence>
<evidence type="ECO:0000256" key="1">
    <source>
        <dbReference type="ARBA" id="ARBA00011738"/>
    </source>
</evidence>
<evidence type="ECO:0000259" key="3">
    <source>
        <dbReference type="PROSITE" id="PS50405"/>
    </source>
</evidence>
<reference evidence="4 5" key="1">
    <citation type="journal article" date="2021" name="BMC Biol.">
        <title>Horizontally acquired antibacterial genes associated with adaptive radiation of ladybird beetles.</title>
        <authorList>
            <person name="Li H.S."/>
            <person name="Tang X.F."/>
            <person name="Huang Y.H."/>
            <person name="Xu Z.Y."/>
            <person name="Chen M.L."/>
            <person name="Du X.Y."/>
            <person name="Qiu B.Y."/>
            <person name="Chen P.T."/>
            <person name="Zhang W."/>
            <person name="Slipinski A."/>
            <person name="Escalona H.E."/>
            <person name="Waterhouse R.M."/>
            <person name="Zwick A."/>
            <person name="Pang H."/>
        </authorList>
    </citation>
    <scope>NUCLEOTIDE SEQUENCE [LARGE SCALE GENOMIC DNA]</scope>
    <source>
        <strain evidence="4">SYSU2018</strain>
    </source>
</reference>
<feature type="domain" description="GST N-terminal" evidence="2">
    <location>
        <begin position="1"/>
        <end position="80"/>
    </location>
</feature>
<dbReference type="PANTHER" id="PTHR43969:SF8">
    <property type="entry name" value="GLUTATHIONE S TRANSFERASE E13, ISOFORM A-RELATED"/>
    <property type="match status" value="1"/>
</dbReference>
<dbReference type="CDD" id="cd03045">
    <property type="entry name" value="GST_N_Delta_Epsilon"/>
    <property type="match status" value="1"/>
</dbReference>
<dbReference type="FunFam" id="1.20.1050.10:FF:000007">
    <property type="entry name" value="Glutathione S-transferase 1-1"/>
    <property type="match status" value="1"/>
</dbReference>
<gene>
    <name evidence="4" type="ORF">HHI36_006221</name>
</gene>
<dbReference type="GO" id="GO:0003824">
    <property type="term" value="F:catalytic activity"/>
    <property type="evidence" value="ECO:0007669"/>
    <property type="project" value="UniProtKB-ARBA"/>
</dbReference>